<reference evidence="1" key="1">
    <citation type="journal article" date="2020" name="Fungal Divers.">
        <title>Resolving the Mortierellaceae phylogeny through synthesis of multi-gene phylogenetics and phylogenomics.</title>
        <authorList>
            <person name="Vandepol N."/>
            <person name="Liber J."/>
            <person name="Desiro A."/>
            <person name="Na H."/>
            <person name="Kennedy M."/>
            <person name="Barry K."/>
            <person name="Grigoriev I.V."/>
            <person name="Miller A.N."/>
            <person name="O'Donnell K."/>
            <person name="Stajich J.E."/>
            <person name="Bonito G."/>
        </authorList>
    </citation>
    <scope>NUCLEOTIDE SEQUENCE</scope>
    <source>
        <strain evidence="1">CK1249</strain>
    </source>
</reference>
<name>A0A9P6IV38_MORAP</name>
<proteinExistence type="predicted"/>
<protein>
    <submittedName>
        <fullName evidence="1">Uncharacterized protein</fullName>
    </submittedName>
</protein>
<comment type="caution">
    <text evidence="1">The sequence shown here is derived from an EMBL/GenBank/DDBJ whole genome shotgun (WGS) entry which is preliminary data.</text>
</comment>
<dbReference type="Proteomes" id="UP000738359">
    <property type="component" value="Unassembled WGS sequence"/>
</dbReference>
<organism evidence="1 2">
    <name type="scientific">Mortierella alpina</name>
    <name type="common">Oleaginous fungus</name>
    <name type="synonym">Mortierella renispora</name>
    <dbReference type="NCBI Taxonomy" id="64518"/>
    <lineage>
        <taxon>Eukaryota</taxon>
        <taxon>Fungi</taxon>
        <taxon>Fungi incertae sedis</taxon>
        <taxon>Mucoromycota</taxon>
        <taxon>Mortierellomycotina</taxon>
        <taxon>Mortierellomycetes</taxon>
        <taxon>Mortierellales</taxon>
        <taxon>Mortierellaceae</taxon>
        <taxon>Mortierella</taxon>
    </lineage>
</organism>
<evidence type="ECO:0000313" key="2">
    <source>
        <dbReference type="Proteomes" id="UP000738359"/>
    </source>
</evidence>
<sequence>MDLCSFDMSGASHQVVYLDTSLPEKRNYILKRAKDLGRLEDDDEEIFLDDKWKKYRLRPRNVVGKTDDHNMLPFFLSFVNQFDVL</sequence>
<dbReference type="AlphaFoldDB" id="A0A9P6IV38"/>
<gene>
    <name evidence="1" type="ORF">BGZ70_001864</name>
</gene>
<evidence type="ECO:0000313" key="1">
    <source>
        <dbReference type="EMBL" id="KAF9949235.1"/>
    </source>
</evidence>
<accession>A0A9P6IV38</accession>
<keyword evidence="2" id="KW-1185">Reference proteome</keyword>
<dbReference type="EMBL" id="JAAAHY010001431">
    <property type="protein sequence ID" value="KAF9949235.1"/>
    <property type="molecule type" value="Genomic_DNA"/>
</dbReference>